<organism evidence="1 2">
    <name type="scientific">Plectus sambesii</name>
    <dbReference type="NCBI Taxonomy" id="2011161"/>
    <lineage>
        <taxon>Eukaryota</taxon>
        <taxon>Metazoa</taxon>
        <taxon>Ecdysozoa</taxon>
        <taxon>Nematoda</taxon>
        <taxon>Chromadorea</taxon>
        <taxon>Plectida</taxon>
        <taxon>Plectina</taxon>
        <taxon>Plectoidea</taxon>
        <taxon>Plectidae</taxon>
        <taxon>Plectus</taxon>
    </lineage>
</organism>
<reference evidence="2" key="1">
    <citation type="submission" date="2022-11" db="UniProtKB">
        <authorList>
            <consortium name="WormBaseParasite"/>
        </authorList>
    </citation>
    <scope>IDENTIFICATION</scope>
</reference>
<dbReference type="Proteomes" id="UP000887566">
    <property type="component" value="Unplaced"/>
</dbReference>
<dbReference type="WBParaSite" id="PSAMB.scaffold2663size21942.g18635.t1">
    <property type="protein sequence ID" value="PSAMB.scaffold2663size21942.g18635.t1"/>
    <property type="gene ID" value="PSAMB.scaffold2663size21942.g18635"/>
</dbReference>
<protein>
    <submittedName>
        <fullName evidence="2">Uncharacterized protein</fullName>
    </submittedName>
</protein>
<evidence type="ECO:0000313" key="1">
    <source>
        <dbReference type="Proteomes" id="UP000887566"/>
    </source>
</evidence>
<keyword evidence="1" id="KW-1185">Reference proteome</keyword>
<proteinExistence type="predicted"/>
<sequence length="99" mass="11026">MVLYGGLDYPPSSKNEIKRFSSMDDVSSPVRAAGSVFLVQPNPGSMMNLSFQTHPYNPFAVNYNYSRIGQMRFDTSYDNVGKIFFVNLFAGISIRGGIQ</sequence>
<accession>A0A914VYM5</accession>
<name>A0A914VYM5_9BILA</name>
<evidence type="ECO:0000313" key="2">
    <source>
        <dbReference type="WBParaSite" id="PSAMB.scaffold2663size21942.g18635.t1"/>
    </source>
</evidence>
<dbReference type="AlphaFoldDB" id="A0A914VYM5"/>